<comment type="subcellular location">
    <subcellularLocation>
        <location evidence="1">Cell inner membrane</location>
        <topology evidence="1">Multi-pass membrane protein</topology>
    </subcellularLocation>
</comment>
<dbReference type="GO" id="GO:0030395">
    <property type="term" value="F:lactose binding"/>
    <property type="evidence" value="ECO:0007669"/>
    <property type="project" value="TreeGrafter"/>
</dbReference>
<dbReference type="Pfam" id="PF12832">
    <property type="entry name" value="MFS_1_like"/>
    <property type="match status" value="1"/>
</dbReference>
<evidence type="ECO:0000256" key="5">
    <source>
        <dbReference type="ARBA" id="ARBA00022692"/>
    </source>
</evidence>
<evidence type="ECO:0000256" key="1">
    <source>
        <dbReference type="ARBA" id="ARBA00004429"/>
    </source>
</evidence>
<evidence type="ECO:0000313" key="11">
    <source>
        <dbReference type="Proteomes" id="UP000180098"/>
    </source>
</evidence>
<feature type="transmembrane region" description="Helical" evidence="8">
    <location>
        <begin position="233"/>
        <end position="255"/>
    </location>
</feature>
<dbReference type="SUPFAM" id="SSF103473">
    <property type="entry name" value="MFS general substrate transporter"/>
    <property type="match status" value="1"/>
</dbReference>
<sequence length="390" mass="43866">MYSTLNIKALLFFYFSAMTIIISYLPVYFQESGLTGSQIGFLLAVGPLAAMIAQPFWGYMTDKYKTSKKVIIVCLSGAIFSSVFLFQNLDFSLLTLVIFVFFIFMAPVGGLGDSLAQKTANQLSITFGSIRMWGSIGFAVMSLVGGFLFTAIGIQYIYLPFILFLIITLVIGIRIKDIKTSQKPVNFKEALKLVQNKKLMMFFVIMMFITVTHRSSDSFLGIYIVERGGVESFIGWAWFIGVSAEALVFATSTLWFRRFHALTFIIIAAILYSIRWFLMAVIADPMLVLPLQVMHGLTFGIFYLSAFHYVTKIVPEQLQSTGHLLFYSFFFGLSGIIGSSLGGQIIEQSSAQHLYLFLAMISLAGVVFLSGYKLFYYRLRNGENIERRHS</sequence>
<evidence type="ECO:0000259" key="9">
    <source>
        <dbReference type="Pfam" id="PF12832"/>
    </source>
</evidence>
<dbReference type="Proteomes" id="UP000180098">
    <property type="component" value="Unassembled WGS sequence"/>
</dbReference>
<dbReference type="InterPro" id="IPR036259">
    <property type="entry name" value="MFS_trans_sf"/>
</dbReference>
<dbReference type="InterPro" id="IPR026032">
    <property type="entry name" value="HcaT-like"/>
</dbReference>
<keyword evidence="2" id="KW-0813">Transport</keyword>
<dbReference type="PANTHER" id="PTHR23522">
    <property type="entry name" value="BLL5896 PROTEIN"/>
    <property type="match status" value="1"/>
</dbReference>
<evidence type="ECO:0000256" key="6">
    <source>
        <dbReference type="ARBA" id="ARBA00022989"/>
    </source>
</evidence>
<feature type="transmembrane region" description="Helical" evidence="8">
    <location>
        <begin position="93"/>
        <end position="111"/>
    </location>
</feature>
<keyword evidence="7 8" id="KW-0472">Membrane</keyword>
<dbReference type="GO" id="GO:0015528">
    <property type="term" value="F:lactose:proton symporter activity"/>
    <property type="evidence" value="ECO:0007669"/>
    <property type="project" value="TreeGrafter"/>
</dbReference>
<feature type="domain" description="Major facilitator superfamily associated" evidence="9">
    <location>
        <begin position="5"/>
        <end position="357"/>
    </location>
</feature>
<feature type="transmembrane region" description="Helical" evidence="8">
    <location>
        <begin position="70"/>
        <end position="87"/>
    </location>
</feature>
<keyword evidence="11" id="KW-1185">Reference proteome</keyword>
<feature type="transmembrane region" description="Helical" evidence="8">
    <location>
        <begin position="262"/>
        <end position="283"/>
    </location>
</feature>
<dbReference type="PRINTS" id="PR00174">
    <property type="entry name" value="LACYSMPORT"/>
</dbReference>
<name>A0A1S2LK66_9BACI</name>
<dbReference type="AlphaFoldDB" id="A0A1S2LK66"/>
<dbReference type="EMBL" id="MLQQ01000018">
    <property type="protein sequence ID" value="OIJ12766.1"/>
    <property type="molecule type" value="Genomic_DNA"/>
</dbReference>
<keyword evidence="5 8" id="KW-0812">Transmembrane</keyword>
<comment type="caution">
    <text evidence="10">The sequence shown here is derived from an EMBL/GenBank/DDBJ whole genome shotgun (WGS) entry which is preliminary data.</text>
</comment>
<feature type="transmembrane region" description="Helical" evidence="8">
    <location>
        <begin position="196"/>
        <end position="213"/>
    </location>
</feature>
<evidence type="ECO:0000256" key="2">
    <source>
        <dbReference type="ARBA" id="ARBA00022448"/>
    </source>
</evidence>
<gene>
    <name evidence="10" type="ORF">BKP35_09290</name>
</gene>
<dbReference type="OrthoDB" id="1650886at2"/>
<dbReference type="RefSeq" id="WP_071313073.1">
    <property type="nucleotide sequence ID" value="NZ_MLQQ01000018.1"/>
</dbReference>
<evidence type="ECO:0000256" key="4">
    <source>
        <dbReference type="ARBA" id="ARBA00022519"/>
    </source>
</evidence>
<organism evidence="10 11">
    <name type="scientific">Anaerobacillus arseniciselenatis</name>
    <dbReference type="NCBI Taxonomy" id="85682"/>
    <lineage>
        <taxon>Bacteria</taxon>
        <taxon>Bacillati</taxon>
        <taxon>Bacillota</taxon>
        <taxon>Bacilli</taxon>
        <taxon>Bacillales</taxon>
        <taxon>Bacillaceae</taxon>
        <taxon>Anaerobacillus</taxon>
    </lineage>
</organism>
<reference evidence="10 11" key="1">
    <citation type="submission" date="2016-10" db="EMBL/GenBank/DDBJ databases">
        <title>Draft genome sequences of four alkaliphilic bacteria belonging to the Anaerobacillus genus.</title>
        <authorList>
            <person name="Bassil N.M."/>
            <person name="Lloyd J.R."/>
        </authorList>
    </citation>
    <scope>NUCLEOTIDE SEQUENCE [LARGE SCALE GENOMIC DNA]</scope>
    <source>
        <strain evidence="10 11">DSM 15340</strain>
    </source>
</reference>
<dbReference type="NCBIfam" id="NF037955">
    <property type="entry name" value="mfs"/>
    <property type="match status" value="1"/>
</dbReference>
<evidence type="ECO:0000256" key="8">
    <source>
        <dbReference type="SAM" id="Phobius"/>
    </source>
</evidence>
<dbReference type="PANTHER" id="PTHR23522:SF10">
    <property type="entry name" value="3-PHENYLPROPIONIC ACID TRANSPORTER-RELATED"/>
    <property type="match status" value="1"/>
</dbReference>
<evidence type="ECO:0000313" key="10">
    <source>
        <dbReference type="EMBL" id="OIJ12766.1"/>
    </source>
</evidence>
<accession>A0A1S2LK66</accession>
<feature type="transmembrane region" description="Helical" evidence="8">
    <location>
        <begin position="132"/>
        <end position="151"/>
    </location>
</feature>
<feature type="transmembrane region" description="Helical" evidence="8">
    <location>
        <begin position="322"/>
        <end position="342"/>
    </location>
</feature>
<evidence type="ECO:0000256" key="3">
    <source>
        <dbReference type="ARBA" id="ARBA00022475"/>
    </source>
</evidence>
<evidence type="ECO:0000256" key="7">
    <source>
        <dbReference type="ARBA" id="ARBA00023136"/>
    </source>
</evidence>
<dbReference type="Gene3D" id="1.20.1250.20">
    <property type="entry name" value="MFS general substrate transporter like domains"/>
    <property type="match status" value="2"/>
</dbReference>
<proteinExistence type="predicted"/>
<dbReference type="InterPro" id="IPR000576">
    <property type="entry name" value="LacY/RafB_perm_fam"/>
</dbReference>
<feature type="transmembrane region" description="Helical" evidence="8">
    <location>
        <begin position="289"/>
        <end position="310"/>
    </location>
</feature>
<dbReference type="InterPro" id="IPR024989">
    <property type="entry name" value="MFS_assoc_dom"/>
</dbReference>
<dbReference type="GO" id="GO:0005886">
    <property type="term" value="C:plasma membrane"/>
    <property type="evidence" value="ECO:0007669"/>
    <property type="project" value="UniProtKB-SubCell"/>
</dbReference>
<dbReference type="PIRSF" id="PIRSF004925">
    <property type="entry name" value="HcaT"/>
    <property type="match status" value="1"/>
</dbReference>
<feature type="transmembrane region" description="Helical" evidence="8">
    <location>
        <begin position="354"/>
        <end position="375"/>
    </location>
</feature>
<protein>
    <submittedName>
        <fullName evidence="10">MFS transporter</fullName>
    </submittedName>
</protein>
<keyword evidence="3" id="KW-1003">Cell membrane</keyword>
<feature type="transmembrane region" description="Helical" evidence="8">
    <location>
        <begin position="7"/>
        <end position="27"/>
    </location>
</feature>
<keyword evidence="6 8" id="KW-1133">Transmembrane helix</keyword>
<feature type="transmembrane region" description="Helical" evidence="8">
    <location>
        <begin position="157"/>
        <end position="175"/>
    </location>
</feature>
<keyword evidence="4" id="KW-0997">Cell inner membrane</keyword>
<feature type="transmembrane region" description="Helical" evidence="8">
    <location>
        <begin position="39"/>
        <end position="58"/>
    </location>
</feature>